<dbReference type="Pfam" id="PF05136">
    <property type="entry name" value="Phage_portal_2"/>
    <property type="match status" value="1"/>
</dbReference>
<sequence>MANPIDRVIGFFSPEAGLRRAGARELLEHYNHERAYAAARNGRRNKSWSGRSTSANAEIGSSLTQLRNRSREFVRDSWAGARMLDVLTSHVVGTGIVTTANTGSDRIDRRVNAVLEEWSANADVEGVLDWGGMQALAVRSMVEGGDVVVRHVDIPLADAGRTVPVRLQGLEGDVIDTTRDITFGKQGRTVRLGVELGEWGRRIGLHLFENHPGEMTLSSRRSNLVEWESLSHVYRPLRFGQVRGVPWFAAILLNAREVQELMDATLVKARVEACFAAFRRRGASGGPGPLASRQHDDADGKKITRIEPGMIADIGDDEISFANPSSQTAFGEVYKTSMQAMAAGAMLTYDQLTGDLSQANYSSLRAGKIEFRRLVEQIQWTVLVPQLIAPVAQRVIDRAVIAGRLPYRRAGYPLDHIMPAVEPIDPKKDLEADILAVRAGRMSPQEFVSAWGHDWRKVVADSAAFWKAVDEYKDHLSLDIDGRKQMKGSANDGQANAKDAD</sequence>
<protein>
    <submittedName>
        <fullName evidence="1">Phage portal protein</fullName>
    </submittedName>
</protein>
<dbReference type="GO" id="GO:0005198">
    <property type="term" value="F:structural molecule activity"/>
    <property type="evidence" value="ECO:0007669"/>
    <property type="project" value="InterPro"/>
</dbReference>
<accession>A0A6N1VH77</accession>
<evidence type="ECO:0000313" key="1">
    <source>
        <dbReference type="EMBL" id="QKV20250.1"/>
    </source>
</evidence>
<dbReference type="NCBIfam" id="TIGR01539">
    <property type="entry name" value="portal_lambda"/>
    <property type="match status" value="1"/>
</dbReference>
<proteinExistence type="predicted"/>
<dbReference type="InterPro" id="IPR006429">
    <property type="entry name" value="Phage_lambda_portal"/>
</dbReference>
<dbReference type="KEGG" id="orm:HTY61_18225"/>
<keyword evidence="2" id="KW-1185">Reference proteome</keyword>
<dbReference type="RefSeq" id="WP_175278141.1">
    <property type="nucleotide sequence ID" value="NZ_CP054836.1"/>
</dbReference>
<organism evidence="1 2">
    <name type="scientific">Oricola thermophila</name>
    <dbReference type="NCBI Taxonomy" id="2742145"/>
    <lineage>
        <taxon>Bacteria</taxon>
        <taxon>Pseudomonadati</taxon>
        <taxon>Pseudomonadota</taxon>
        <taxon>Alphaproteobacteria</taxon>
        <taxon>Hyphomicrobiales</taxon>
        <taxon>Ahrensiaceae</taxon>
        <taxon>Oricola</taxon>
    </lineage>
</organism>
<dbReference type="Proteomes" id="UP000509367">
    <property type="component" value="Chromosome"/>
</dbReference>
<gene>
    <name evidence="1" type="ORF">HTY61_18225</name>
</gene>
<name>A0A6N1VH77_9HYPH</name>
<dbReference type="AlphaFoldDB" id="A0A6N1VH77"/>
<evidence type="ECO:0000313" key="2">
    <source>
        <dbReference type="Proteomes" id="UP000509367"/>
    </source>
</evidence>
<reference evidence="1 2" key="1">
    <citation type="submission" date="2020-06" db="EMBL/GenBank/DDBJ databases">
        <title>Oricola thermophila sp. nov. isolated from a tidal sediments.</title>
        <authorList>
            <person name="Kwon K.K."/>
            <person name="Yang S.-H."/>
            <person name="Park M.-J."/>
        </authorList>
    </citation>
    <scope>NUCLEOTIDE SEQUENCE [LARGE SCALE GENOMIC DNA]</scope>
    <source>
        <strain evidence="1 2">MEBiC13590</strain>
    </source>
</reference>
<dbReference type="GO" id="GO:0019068">
    <property type="term" value="P:virion assembly"/>
    <property type="evidence" value="ECO:0007669"/>
    <property type="project" value="InterPro"/>
</dbReference>
<dbReference type="EMBL" id="CP054836">
    <property type="protein sequence ID" value="QKV20250.1"/>
    <property type="molecule type" value="Genomic_DNA"/>
</dbReference>